<protein>
    <recommendedName>
        <fullName evidence="2">DZANK-type domain-containing protein</fullName>
    </recommendedName>
</protein>
<feature type="compositionally biased region" description="Basic and acidic residues" evidence="1">
    <location>
        <begin position="105"/>
        <end position="114"/>
    </location>
</feature>
<reference evidence="3" key="1">
    <citation type="submission" date="2021-03" db="EMBL/GenBank/DDBJ databases">
        <authorList>
            <person name="Bekaert M."/>
        </authorList>
    </citation>
    <scope>NUCLEOTIDE SEQUENCE</scope>
</reference>
<accession>A0A8S3SFE9</accession>
<feature type="region of interest" description="Disordered" evidence="1">
    <location>
        <begin position="105"/>
        <end position="195"/>
    </location>
</feature>
<evidence type="ECO:0000313" key="3">
    <source>
        <dbReference type="EMBL" id="CAG2220298.1"/>
    </source>
</evidence>
<evidence type="ECO:0000313" key="4">
    <source>
        <dbReference type="Proteomes" id="UP000683360"/>
    </source>
</evidence>
<name>A0A8S3SFE9_MYTED</name>
<feature type="compositionally biased region" description="Polar residues" evidence="1">
    <location>
        <begin position="184"/>
        <end position="194"/>
    </location>
</feature>
<dbReference type="Pfam" id="PF12773">
    <property type="entry name" value="DZR"/>
    <property type="match status" value="1"/>
</dbReference>
<feature type="domain" description="DZANK-type" evidence="2">
    <location>
        <begin position="12"/>
        <end position="59"/>
    </location>
</feature>
<dbReference type="OrthoDB" id="6162092at2759"/>
<dbReference type="AlphaFoldDB" id="A0A8S3SFE9"/>
<feature type="compositionally biased region" description="Polar residues" evidence="1">
    <location>
        <begin position="162"/>
        <end position="177"/>
    </location>
</feature>
<feature type="compositionally biased region" description="Low complexity" evidence="1">
    <location>
        <begin position="121"/>
        <end position="132"/>
    </location>
</feature>
<dbReference type="EMBL" id="CAJPWZ010001657">
    <property type="protein sequence ID" value="CAG2220298.1"/>
    <property type="molecule type" value="Genomic_DNA"/>
</dbReference>
<dbReference type="Proteomes" id="UP000683360">
    <property type="component" value="Unassembled WGS sequence"/>
</dbReference>
<dbReference type="InterPro" id="IPR025874">
    <property type="entry name" value="DZR"/>
</dbReference>
<proteinExistence type="predicted"/>
<keyword evidence="4" id="KW-1185">Reference proteome</keyword>
<comment type="caution">
    <text evidence="3">The sequence shown here is derived from an EMBL/GenBank/DDBJ whole genome shotgun (WGS) entry which is preliminary data.</text>
</comment>
<gene>
    <name evidence="3" type="ORF">MEDL_33813</name>
</gene>
<evidence type="ECO:0000256" key="1">
    <source>
        <dbReference type="SAM" id="MobiDB-lite"/>
    </source>
</evidence>
<evidence type="ECO:0000259" key="2">
    <source>
        <dbReference type="Pfam" id="PF12773"/>
    </source>
</evidence>
<sequence length="459" mass="51302">MKCKNNVDGGICGEEIPQSSKFCLACGGQVAKEDDTTTKACPQCSSLITKRQKFCSECGWRIDPSIFLAPKILCAGKDDDGNTCGAELIPGVKFCTECGNDQSKLNEQDKEDTKGTGPKLPASAISAPSGAPVNDLDKNNQQSEAMETDETLLKENAIPKSDNATGDNNMNDQSTQPECPAQGPSLSESGTPVTSDELMEIPVTESGLTKTDTNETENLLRSKEKNKQFAEVHFHCIVSPSLWSNLERDKLYLTFEDSTLGGWQSRKHLMKGERQIASKTSNPCWTYCLPILHFLQGKCAPFQQASAAGTMAADQPFSGSLEAMKTCKVCKNNFDEDFYENHESNCTNLFHQTIKCLCCKKHLIRFTKITLDNMQMNVRKISWTEWNMRREKLEEGDVHSGTAVHCFKCNEIVLKKDIKDHYYRVRRRGTRDVRKDDFWRRGTGTTNTTSEGNGQWYQI</sequence>
<organism evidence="3 4">
    <name type="scientific">Mytilus edulis</name>
    <name type="common">Blue mussel</name>
    <dbReference type="NCBI Taxonomy" id="6550"/>
    <lineage>
        <taxon>Eukaryota</taxon>
        <taxon>Metazoa</taxon>
        <taxon>Spiralia</taxon>
        <taxon>Lophotrochozoa</taxon>
        <taxon>Mollusca</taxon>
        <taxon>Bivalvia</taxon>
        <taxon>Autobranchia</taxon>
        <taxon>Pteriomorphia</taxon>
        <taxon>Mytilida</taxon>
        <taxon>Mytiloidea</taxon>
        <taxon>Mytilidae</taxon>
        <taxon>Mytilinae</taxon>
        <taxon>Mytilus</taxon>
    </lineage>
</organism>